<comment type="caution">
    <text evidence="2">The sequence shown here is derived from an EMBL/GenBank/DDBJ whole genome shotgun (WGS) entry which is preliminary data.</text>
</comment>
<evidence type="ECO:0000313" key="2">
    <source>
        <dbReference type="EMBL" id="MBB4685925.1"/>
    </source>
</evidence>
<evidence type="ECO:0000256" key="1">
    <source>
        <dbReference type="SAM" id="MobiDB-lite"/>
    </source>
</evidence>
<evidence type="ECO:0008006" key="4">
    <source>
        <dbReference type="Google" id="ProtNLM"/>
    </source>
</evidence>
<dbReference type="Proteomes" id="UP000581769">
    <property type="component" value="Unassembled WGS sequence"/>
</dbReference>
<gene>
    <name evidence="2" type="ORF">BJY18_003410</name>
</gene>
<dbReference type="AlphaFoldDB" id="A0A840IWW9"/>
<reference evidence="2 3" key="1">
    <citation type="submission" date="2020-08" db="EMBL/GenBank/DDBJ databases">
        <title>Sequencing the genomes of 1000 actinobacteria strains.</title>
        <authorList>
            <person name="Klenk H.-P."/>
        </authorList>
    </citation>
    <scope>NUCLEOTIDE SEQUENCE [LARGE SCALE GENOMIC DNA]</scope>
    <source>
        <strain evidence="2 3">DSM 45859</strain>
    </source>
</reference>
<keyword evidence="3" id="KW-1185">Reference proteome</keyword>
<feature type="region of interest" description="Disordered" evidence="1">
    <location>
        <begin position="1"/>
        <end position="30"/>
    </location>
</feature>
<name>A0A840IWW9_9PSEU</name>
<organism evidence="2 3">
    <name type="scientific">Amycolatopsis jiangsuensis</name>
    <dbReference type="NCBI Taxonomy" id="1181879"/>
    <lineage>
        <taxon>Bacteria</taxon>
        <taxon>Bacillati</taxon>
        <taxon>Actinomycetota</taxon>
        <taxon>Actinomycetes</taxon>
        <taxon>Pseudonocardiales</taxon>
        <taxon>Pseudonocardiaceae</taxon>
        <taxon>Amycolatopsis</taxon>
    </lineage>
</organism>
<dbReference type="RefSeq" id="WP_184780879.1">
    <property type="nucleotide sequence ID" value="NZ_JACHMG010000001.1"/>
</dbReference>
<dbReference type="EMBL" id="JACHMG010000001">
    <property type="protein sequence ID" value="MBB4685925.1"/>
    <property type="molecule type" value="Genomic_DNA"/>
</dbReference>
<protein>
    <recommendedName>
        <fullName evidence="4">Transposase</fullName>
    </recommendedName>
</protein>
<evidence type="ECO:0000313" key="3">
    <source>
        <dbReference type="Proteomes" id="UP000581769"/>
    </source>
</evidence>
<feature type="compositionally biased region" description="Basic and acidic residues" evidence="1">
    <location>
        <begin position="7"/>
        <end position="17"/>
    </location>
</feature>
<proteinExistence type="predicted"/>
<accession>A0A840IWW9</accession>
<sequence length="87" mass="10533">MTVELLTTRDYEARTGETARVQPKPKQNKTQETTKMLLHEELSRARIREIHTAAETWRPWRHARAARRWSRLARWAETHAERHRIQH</sequence>